<sequence length="169" mass="18416">MNNLLIDTTSSSIVEEPSQDNQALVMCETTTISVDSEPNISNNFNLASMARKNGISGIFVRSESSISNTIPASMVKEQLTSSQENTGLLNADVTTSISVDSESSISNKTNLISMVEEQDIPNQDSQTSISILWAIAMPQLMMIWKATIILMASLVKLTSLDSKRWVHCV</sequence>
<dbReference type="Proteomes" id="UP000069940">
    <property type="component" value="Unassembled WGS sequence"/>
</dbReference>
<organism evidence="1 2">
    <name type="scientific">Aedes albopictus</name>
    <name type="common">Asian tiger mosquito</name>
    <name type="synonym">Stegomyia albopicta</name>
    <dbReference type="NCBI Taxonomy" id="7160"/>
    <lineage>
        <taxon>Eukaryota</taxon>
        <taxon>Metazoa</taxon>
        <taxon>Ecdysozoa</taxon>
        <taxon>Arthropoda</taxon>
        <taxon>Hexapoda</taxon>
        <taxon>Insecta</taxon>
        <taxon>Pterygota</taxon>
        <taxon>Neoptera</taxon>
        <taxon>Endopterygota</taxon>
        <taxon>Diptera</taxon>
        <taxon>Nematocera</taxon>
        <taxon>Culicoidea</taxon>
        <taxon>Culicidae</taxon>
        <taxon>Culicinae</taxon>
        <taxon>Aedini</taxon>
        <taxon>Aedes</taxon>
        <taxon>Stegomyia</taxon>
    </lineage>
</organism>
<name>A0ABM2A6J3_AEDAL</name>
<dbReference type="RefSeq" id="XP_062716055.1">
    <property type="nucleotide sequence ID" value="XM_062860071.1"/>
</dbReference>
<accession>A0ABM2A6J3</accession>
<proteinExistence type="predicted"/>
<protein>
    <submittedName>
        <fullName evidence="1">Uncharacterized protein</fullName>
    </submittedName>
</protein>
<reference evidence="2" key="1">
    <citation type="journal article" date="2015" name="Proc. Natl. Acad. Sci. U.S.A.">
        <title>Genome sequence of the Asian Tiger mosquito, Aedes albopictus, reveals insights into its biology, genetics, and evolution.</title>
        <authorList>
            <person name="Chen X.G."/>
            <person name="Jiang X."/>
            <person name="Gu J."/>
            <person name="Xu M."/>
            <person name="Wu Y."/>
            <person name="Deng Y."/>
            <person name="Zhang C."/>
            <person name="Bonizzoni M."/>
            <person name="Dermauw W."/>
            <person name="Vontas J."/>
            <person name="Armbruster P."/>
            <person name="Huang X."/>
            <person name="Yang Y."/>
            <person name="Zhang H."/>
            <person name="He W."/>
            <person name="Peng H."/>
            <person name="Liu Y."/>
            <person name="Wu K."/>
            <person name="Chen J."/>
            <person name="Lirakis M."/>
            <person name="Topalis P."/>
            <person name="Van Leeuwen T."/>
            <person name="Hall A.B."/>
            <person name="Jiang X."/>
            <person name="Thorpe C."/>
            <person name="Mueller R.L."/>
            <person name="Sun C."/>
            <person name="Waterhouse R.M."/>
            <person name="Yan G."/>
            <person name="Tu Z.J."/>
            <person name="Fang X."/>
            <person name="James A.A."/>
        </authorList>
    </citation>
    <scope>NUCLEOTIDE SEQUENCE [LARGE SCALE GENOMIC DNA]</scope>
    <source>
        <strain evidence="2">Foshan</strain>
    </source>
</reference>
<reference evidence="1" key="2">
    <citation type="submission" date="2025-05" db="UniProtKB">
        <authorList>
            <consortium name="EnsemblMetazoa"/>
        </authorList>
    </citation>
    <scope>IDENTIFICATION</scope>
    <source>
        <strain evidence="1">Foshan</strain>
    </source>
</reference>
<evidence type="ECO:0000313" key="1">
    <source>
        <dbReference type="EnsemblMetazoa" id="AALFPA23_024946.P37183"/>
    </source>
</evidence>
<dbReference type="EnsemblMetazoa" id="AALFPA23_024946.R37183">
    <property type="protein sequence ID" value="AALFPA23_024946.P37183"/>
    <property type="gene ID" value="AALFPA23_024946"/>
</dbReference>
<keyword evidence="2" id="KW-1185">Reference proteome</keyword>
<evidence type="ECO:0000313" key="2">
    <source>
        <dbReference type="Proteomes" id="UP000069940"/>
    </source>
</evidence>
<dbReference type="GeneID" id="109409882"/>